<sequence length="49" mass="5678">MRGHVDRYMIEEVVLGFSILYGLLKLQPQQRKLGADPTLIHTRESLLLQ</sequence>
<organism evidence="1">
    <name type="scientific">bioreactor metagenome</name>
    <dbReference type="NCBI Taxonomy" id="1076179"/>
    <lineage>
        <taxon>unclassified sequences</taxon>
        <taxon>metagenomes</taxon>
        <taxon>ecological metagenomes</taxon>
    </lineage>
</organism>
<name>A0A645JGM2_9ZZZZ</name>
<accession>A0A645JGM2</accession>
<protein>
    <submittedName>
        <fullName evidence="1">Uncharacterized protein</fullName>
    </submittedName>
</protein>
<comment type="caution">
    <text evidence="1">The sequence shown here is derived from an EMBL/GenBank/DDBJ whole genome shotgun (WGS) entry which is preliminary data.</text>
</comment>
<evidence type="ECO:0000313" key="1">
    <source>
        <dbReference type="EMBL" id="MPN62825.1"/>
    </source>
</evidence>
<dbReference type="EMBL" id="VSSQ01141415">
    <property type="protein sequence ID" value="MPN62825.1"/>
    <property type="molecule type" value="Genomic_DNA"/>
</dbReference>
<proteinExistence type="predicted"/>
<dbReference type="AlphaFoldDB" id="A0A645JGM2"/>
<reference evidence="1" key="1">
    <citation type="submission" date="2019-08" db="EMBL/GenBank/DDBJ databases">
        <authorList>
            <person name="Kucharzyk K."/>
            <person name="Murdoch R.W."/>
            <person name="Higgins S."/>
            <person name="Loffler F."/>
        </authorList>
    </citation>
    <scope>NUCLEOTIDE SEQUENCE</scope>
</reference>
<gene>
    <name evidence="1" type="ORF">SDC9_210578</name>
</gene>